<evidence type="ECO:0000259" key="11">
    <source>
        <dbReference type="Pfam" id="PF24575"/>
    </source>
</evidence>
<sequence>MNPIRLIPYCLLLAGSLPALAHAQQDDLRRVLEQGAEQRHQQQDQQRLQQADGARPVLTIDGQPYRVERTVDDLGQAVYLSLQHQQWNAAAQFLAEYVQLDGHDPLLRHYAQGALARVQGQHARAAREFETVLAAQPAFLPARLELARVLAEDLRDREAIALFTAIASSIDDPDPATAGVRSSVQAYLQALQARRQWKGAVAAGPAWSDNINRSSASRTCLLDDGAGSCLIERRLPDAQAAGGLDYDANIERRLPLAGHHGLYVRGLAYGQAWRGHSAYNELNASVQAGYSWRSARQTLQLAPSFDYQAWGNRALTGAAGVHGEWSRSLDARTLVKVEADWKRMRYRQRALASNYDGDLRAVYATWFRALNPRWTLFAGVDLSDSGAAQDSNGYLQRGLRLGVARQWSGTTATVFDSLRQRRYGTWSPLLEERRRDDEQNLIAIVRSERLAVAGLVPSLSLRYTRVASNVDWLYAYDRSLVSLKWERPF</sequence>
<comment type="similarity">
    <text evidence="7">Belongs to the Slam family.</text>
</comment>
<accession>A0A7V8FIZ9</accession>
<dbReference type="Pfam" id="PF24575">
    <property type="entry name" value="TPR_Slam"/>
    <property type="match status" value="1"/>
</dbReference>
<reference evidence="13" key="1">
    <citation type="journal article" date="2020" name="MBio">
        <title>Horizontal gene transfer to a defensive symbiont with a reduced genome amongst a multipartite beetle microbiome.</title>
        <authorList>
            <person name="Waterworth S.C."/>
            <person name="Florez L.V."/>
            <person name="Rees E.R."/>
            <person name="Hertweck C."/>
            <person name="Kaltenpoth M."/>
            <person name="Kwan J.C."/>
        </authorList>
    </citation>
    <scope>NUCLEOTIDE SEQUENCE [LARGE SCALE GENOMIC DNA]</scope>
</reference>
<comment type="caution">
    <text evidence="12">The sequence shown here is derived from an EMBL/GenBank/DDBJ whole genome shotgun (WGS) entry which is preliminary data.</text>
</comment>
<feature type="region of interest" description="Disordered" evidence="8">
    <location>
        <begin position="34"/>
        <end position="54"/>
    </location>
</feature>
<dbReference type="SUPFAM" id="SSF48452">
    <property type="entry name" value="TPR-like"/>
    <property type="match status" value="1"/>
</dbReference>
<evidence type="ECO:0000256" key="1">
    <source>
        <dbReference type="ARBA" id="ARBA00004571"/>
    </source>
</evidence>
<dbReference type="InterPro" id="IPR057556">
    <property type="entry name" value="TPR_Slam"/>
</dbReference>
<keyword evidence="4 9" id="KW-0732">Signal</keyword>
<feature type="signal peptide" evidence="9">
    <location>
        <begin position="1"/>
        <end position="21"/>
    </location>
</feature>
<dbReference type="Pfam" id="PF04575">
    <property type="entry name" value="SlipAM"/>
    <property type="match status" value="1"/>
</dbReference>
<evidence type="ECO:0000256" key="8">
    <source>
        <dbReference type="SAM" id="MobiDB-lite"/>
    </source>
</evidence>
<evidence type="ECO:0000256" key="4">
    <source>
        <dbReference type="ARBA" id="ARBA00022729"/>
    </source>
</evidence>
<keyword evidence="5" id="KW-0472">Membrane</keyword>
<feature type="chain" id="PRO_5031075664" evidence="9">
    <location>
        <begin position="22"/>
        <end position="489"/>
    </location>
</feature>
<protein>
    <submittedName>
        <fullName evidence="12">TPR repeat-containing protein</fullName>
    </submittedName>
</protein>
<evidence type="ECO:0000256" key="3">
    <source>
        <dbReference type="ARBA" id="ARBA00022692"/>
    </source>
</evidence>
<evidence type="ECO:0000259" key="10">
    <source>
        <dbReference type="Pfam" id="PF04575"/>
    </source>
</evidence>
<dbReference type="InterPro" id="IPR007655">
    <property type="entry name" value="Slam_C"/>
</dbReference>
<gene>
    <name evidence="12" type="ORF">GAK31_00185</name>
</gene>
<evidence type="ECO:0000313" key="12">
    <source>
        <dbReference type="EMBL" id="KAF1016926.1"/>
    </source>
</evidence>
<dbReference type="Gene3D" id="1.25.40.10">
    <property type="entry name" value="Tetratricopeptide repeat domain"/>
    <property type="match status" value="1"/>
</dbReference>
<dbReference type="GO" id="GO:0009279">
    <property type="term" value="C:cell outer membrane"/>
    <property type="evidence" value="ECO:0007669"/>
    <property type="project" value="UniProtKB-SubCell"/>
</dbReference>
<organism evidence="12 13">
    <name type="scientific">Stenotrophomonas maltophilia</name>
    <name type="common">Pseudomonas maltophilia</name>
    <name type="synonym">Xanthomonas maltophilia</name>
    <dbReference type="NCBI Taxonomy" id="40324"/>
    <lineage>
        <taxon>Bacteria</taxon>
        <taxon>Pseudomonadati</taxon>
        <taxon>Pseudomonadota</taxon>
        <taxon>Gammaproteobacteria</taxon>
        <taxon>Lysobacterales</taxon>
        <taxon>Lysobacteraceae</taxon>
        <taxon>Stenotrophomonas</taxon>
        <taxon>Stenotrophomonas maltophilia group</taxon>
    </lineage>
</organism>
<dbReference type="EMBL" id="WNDS01000001">
    <property type="protein sequence ID" value="KAF1016926.1"/>
    <property type="molecule type" value="Genomic_DNA"/>
</dbReference>
<proteinExistence type="inferred from homology"/>
<comment type="subcellular location">
    <subcellularLocation>
        <location evidence="1">Cell outer membrane</location>
        <topology evidence="1">Multi-pass membrane protein</topology>
    </subcellularLocation>
</comment>
<keyword evidence="2" id="KW-1134">Transmembrane beta strand</keyword>
<evidence type="ECO:0000256" key="9">
    <source>
        <dbReference type="SAM" id="SignalP"/>
    </source>
</evidence>
<keyword evidence="3" id="KW-0812">Transmembrane</keyword>
<feature type="domain" description="Surface lipoprotein assembly modifier C-terminal" evidence="10">
    <location>
        <begin position="197"/>
        <end position="489"/>
    </location>
</feature>
<evidence type="ECO:0000256" key="2">
    <source>
        <dbReference type="ARBA" id="ARBA00022452"/>
    </source>
</evidence>
<dbReference type="AlphaFoldDB" id="A0A7V8FIZ9"/>
<keyword evidence="6" id="KW-0998">Cell outer membrane</keyword>
<feature type="domain" description="Surface lipoprotein assembly modifier N-terminal TPR repeats region" evidence="11">
    <location>
        <begin position="70"/>
        <end position="160"/>
    </location>
</feature>
<evidence type="ECO:0000256" key="7">
    <source>
        <dbReference type="ARBA" id="ARBA00023609"/>
    </source>
</evidence>
<dbReference type="InterPro" id="IPR011990">
    <property type="entry name" value="TPR-like_helical_dom_sf"/>
</dbReference>
<evidence type="ECO:0000256" key="6">
    <source>
        <dbReference type="ARBA" id="ARBA00023237"/>
    </source>
</evidence>
<feature type="compositionally biased region" description="Low complexity" evidence="8">
    <location>
        <begin position="43"/>
        <end position="53"/>
    </location>
</feature>
<evidence type="ECO:0000313" key="13">
    <source>
        <dbReference type="Proteomes" id="UP000487117"/>
    </source>
</evidence>
<name>A0A7V8FIZ9_STEMA</name>
<evidence type="ECO:0000256" key="5">
    <source>
        <dbReference type="ARBA" id="ARBA00023136"/>
    </source>
</evidence>
<dbReference type="Proteomes" id="UP000487117">
    <property type="component" value="Unassembled WGS sequence"/>
</dbReference>